<gene>
    <name evidence="1" type="ORF">DCAF_LOCUS13509</name>
</gene>
<name>A0AAV1RSE6_9ROSI</name>
<comment type="caution">
    <text evidence="1">The sequence shown here is derived from an EMBL/GenBank/DDBJ whole genome shotgun (WGS) entry which is preliminary data.</text>
</comment>
<reference evidence="1 2" key="1">
    <citation type="submission" date="2024-01" db="EMBL/GenBank/DDBJ databases">
        <authorList>
            <person name="Waweru B."/>
        </authorList>
    </citation>
    <scope>NUCLEOTIDE SEQUENCE [LARGE SCALE GENOMIC DNA]</scope>
</reference>
<protein>
    <submittedName>
        <fullName evidence="1">Uncharacterized protein</fullName>
    </submittedName>
</protein>
<evidence type="ECO:0000313" key="1">
    <source>
        <dbReference type="EMBL" id="CAK7338462.1"/>
    </source>
</evidence>
<dbReference type="Proteomes" id="UP001314170">
    <property type="component" value="Unassembled WGS sequence"/>
</dbReference>
<proteinExistence type="predicted"/>
<dbReference type="AlphaFoldDB" id="A0AAV1RSE6"/>
<accession>A0AAV1RSE6</accession>
<sequence length="51" mass="5469">MGDRGGVDCRDSLDWGSRATMSGLIAKSLGASDAIHDNYEIKAGRNTEQLE</sequence>
<evidence type="ECO:0000313" key="2">
    <source>
        <dbReference type="Proteomes" id="UP001314170"/>
    </source>
</evidence>
<dbReference type="EMBL" id="CAWUPB010001116">
    <property type="protein sequence ID" value="CAK7338462.1"/>
    <property type="molecule type" value="Genomic_DNA"/>
</dbReference>
<keyword evidence="2" id="KW-1185">Reference proteome</keyword>
<organism evidence="1 2">
    <name type="scientific">Dovyalis caffra</name>
    <dbReference type="NCBI Taxonomy" id="77055"/>
    <lineage>
        <taxon>Eukaryota</taxon>
        <taxon>Viridiplantae</taxon>
        <taxon>Streptophyta</taxon>
        <taxon>Embryophyta</taxon>
        <taxon>Tracheophyta</taxon>
        <taxon>Spermatophyta</taxon>
        <taxon>Magnoliopsida</taxon>
        <taxon>eudicotyledons</taxon>
        <taxon>Gunneridae</taxon>
        <taxon>Pentapetalae</taxon>
        <taxon>rosids</taxon>
        <taxon>fabids</taxon>
        <taxon>Malpighiales</taxon>
        <taxon>Salicaceae</taxon>
        <taxon>Flacourtieae</taxon>
        <taxon>Dovyalis</taxon>
    </lineage>
</organism>